<accession>A0ABU6S6I1</accession>
<keyword evidence="9" id="KW-0418">Kinase</keyword>
<dbReference type="PANTHER" id="PTHR24056:SF548">
    <property type="entry name" value="CYCLIN-DEPENDENT KINASE A-1"/>
    <property type="match status" value="1"/>
</dbReference>
<name>A0ABU6S6I1_9FABA</name>
<dbReference type="PANTHER" id="PTHR24056">
    <property type="entry name" value="CELL DIVISION PROTEIN KINASE"/>
    <property type="match status" value="1"/>
</dbReference>
<evidence type="ECO:0000256" key="10">
    <source>
        <dbReference type="ARBA" id="ARBA00022840"/>
    </source>
</evidence>
<evidence type="ECO:0000256" key="7">
    <source>
        <dbReference type="ARBA" id="ARBA00022741"/>
    </source>
</evidence>
<dbReference type="EC" id="2.7.11.22" evidence="2"/>
<evidence type="ECO:0000313" key="15">
    <source>
        <dbReference type="EMBL" id="MED6132051.1"/>
    </source>
</evidence>
<dbReference type="Gene3D" id="1.10.510.10">
    <property type="entry name" value="Transferase(Phosphotransferase) domain 1"/>
    <property type="match status" value="1"/>
</dbReference>
<dbReference type="InterPro" id="IPR000719">
    <property type="entry name" value="Prot_kinase_dom"/>
</dbReference>
<comment type="similarity">
    <text evidence="1">Belongs to the protein kinase superfamily. CMGC Ser/Thr protein kinase family. CDC2/CDKX subfamily.</text>
</comment>
<proteinExistence type="inferred from homology"/>
<sequence length="210" mass="23109">MGWKIKEGIEPPLPSFLETTNPNTTNPFSILRHPYAAIFFSVTASRRQGSLEDPQYPLFVDVVLGNGGVEPTANVEHPPPLSSIPGAVAVTQLLPPPPSSPCPHRLQPPPPPRRPTVDGIARTATVSVLKSHSTSSLPKVVTLWYKAPEILLGSHHYSTPVDVWSLGCIFAEMVNQRPRFPGDSDIDELFKIFRSANEYSVRVLCILRRC</sequence>
<evidence type="ECO:0000256" key="4">
    <source>
        <dbReference type="ARBA" id="ARBA00022553"/>
    </source>
</evidence>
<dbReference type="Proteomes" id="UP001341840">
    <property type="component" value="Unassembled WGS sequence"/>
</dbReference>
<evidence type="ECO:0000256" key="2">
    <source>
        <dbReference type="ARBA" id="ARBA00012425"/>
    </source>
</evidence>
<comment type="catalytic activity">
    <reaction evidence="12">
        <text>L-threonyl-[protein] + ATP = O-phospho-L-threonyl-[protein] + ADP + H(+)</text>
        <dbReference type="Rhea" id="RHEA:46608"/>
        <dbReference type="Rhea" id="RHEA-COMP:11060"/>
        <dbReference type="Rhea" id="RHEA-COMP:11605"/>
        <dbReference type="ChEBI" id="CHEBI:15378"/>
        <dbReference type="ChEBI" id="CHEBI:30013"/>
        <dbReference type="ChEBI" id="CHEBI:30616"/>
        <dbReference type="ChEBI" id="CHEBI:61977"/>
        <dbReference type="ChEBI" id="CHEBI:456216"/>
        <dbReference type="EC" id="2.7.11.22"/>
    </reaction>
</comment>
<feature type="domain" description="Protein kinase" evidence="14">
    <location>
        <begin position="1"/>
        <end position="210"/>
    </location>
</feature>
<keyword evidence="3" id="KW-0723">Serine/threonine-protein kinase</keyword>
<evidence type="ECO:0000256" key="1">
    <source>
        <dbReference type="ARBA" id="ARBA00006485"/>
    </source>
</evidence>
<evidence type="ECO:0000259" key="14">
    <source>
        <dbReference type="PROSITE" id="PS50011"/>
    </source>
</evidence>
<evidence type="ECO:0000256" key="13">
    <source>
        <dbReference type="ARBA" id="ARBA00048367"/>
    </source>
</evidence>
<dbReference type="EMBL" id="JASCZI010060458">
    <property type="protein sequence ID" value="MED6132051.1"/>
    <property type="molecule type" value="Genomic_DNA"/>
</dbReference>
<keyword evidence="6" id="KW-0808">Transferase</keyword>
<organism evidence="15 16">
    <name type="scientific">Stylosanthes scabra</name>
    <dbReference type="NCBI Taxonomy" id="79078"/>
    <lineage>
        <taxon>Eukaryota</taxon>
        <taxon>Viridiplantae</taxon>
        <taxon>Streptophyta</taxon>
        <taxon>Embryophyta</taxon>
        <taxon>Tracheophyta</taxon>
        <taxon>Spermatophyta</taxon>
        <taxon>Magnoliopsida</taxon>
        <taxon>eudicotyledons</taxon>
        <taxon>Gunneridae</taxon>
        <taxon>Pentapetalae</taxon>
        <taxon>rosids</taxon>
        <taxon>fabids</taxon>
        <taxon>Fabales</taxon>
        <taxon>Fabaceae</taxon>
        <taxon>Papilionoideae</taxon>
        <taxon>50 kb inversion clade</taxon>
        <taxon>dalbergioids sensu lato</taxon>
        <taxon>Dalbergieae</taxon>
        <taxon>Pterocarpus clade</taxon>
        <taxon>Stylosanthes</taxon>
    </lineage>
</organism>
<protein>
    <recommendedName>
        <fullName evidence="2">cyclin-dependent kinase</fullName>
        <ecNumber evidence="2">2.7.11.22</ecNumber>
    </recommendedName>
</protein>
<comment type="catalytic activity">
    <reaction evidence="13">
        <text>L-seryl-[protein] + ATP = O-phospho-L-seryl-[protein] + ADP + H(+)</text>
        <dbReference type="Rhea" id="RHEA:17989"/>
        <dbReference type="Rhea" id="RHEA-COMP:9863"/>
        <dbReference type="Rhea" id="RHEA-COMP:11604"/>
        <dbReference type="ChEBI" id="CHEBI:15378"/>
        <dbReference type="ChEBI" id="CHEBI:29999"/>
        <dbReference type="ChEBI" id="CHEBI:30616"/>
        <dbReference type="ChEBI" id="CHEBI:83421"/>
        <dbReference type="ChEBI" id="CHEBI:456216"/>
        <dbReference type="EC" id="2.7.11.22"/>
    </reaction>
</comment>
<evidence type="ECO:0000256" key="9">
    <source>
        <dbReference type="ARBA" id="ARBA00022777"/>
    </source>
</evidence>
<keyword evidence="16" id="KW-1185">Reference proteome</keyword>
<keyword evidence="4" id="KW-0597">Phosphoprotein</keyword>
<dbReference type="InterPro" id="IPR011009">
    <property type="entry name" value="Kinase-like_dom_sf"/>
</dbReference>
<gene>
    <name evidence="15" type="ORF">PIB30_015626</name>
</gene>
<evidence type="ECO:0000256" key="12">
    <source>
        <dbReference type="ARBA" id="ARBA00047811"/>
    </source>
</evidence>
<keyword evidence="11" id="KW-0131">Cell cycle</keyword>
<evidence type="ECO:0000256" key="3">
    <source>
        <dbReference type="ARBA" id="ARBA00022527"/>
    </source>
</evidence>
<keyword evidence="8" id="KW-0498">Mitosis</keyword>
<keyword evidence="10" id="KW-0067">ATP-binding</keyword>
<comment type="caution">
    <text evidence="15">The sequence shown here is derived from an EMBL/GenBank/DDBJ whole genome shotgun (WGS) entry which is preliminary data.</text>
</comment>
<dbReference type="SUPFAM" id="SSF56112">
    <property type="entry name" value="Protein kinase-like (PK-like)"/>
    <property type="match status" value="1"/>
</dbReference>
<evidence type="ECO:0000256" key="5">
    <source>
        <dbReference type="ARBA" id="ARBA00022618"/>
    </source>
</evidence>
<reference evidence="15 16" key="1">
    <citation type="journal article" date="2023" name="Plants (Basel)">
        <title>Bridging the Gap: Combining Genomics and Transcriptomics Approaches to Understand Stylosanthes scabra, an Orphan Legume from the Brazilian Caatinga.</title>
        <authorList>
            <person name="Ferreira-Neto J.R.C."/>
            <person name="da Silva M.D."/>
            <person name="Binneck E."/>
            <person name="de Melo N.F."/>
            <person name="da Silva R.H."/>
            <person name="de Melo A.L.T.M."/>
            <person name="Pandolfi V."/>
            <person name="Bustamante F.O."/>
            <person name="Brasileiro-Vidal A.C."/>
            <person name="Benko-Iseppon A.M."/>
        </authorList>
    </citation>
    <scope>NUCLEOTIDE SEQUENCE [LARGE SCALE GENOMIC DNA]</scope>
    <source>
        <tissue evidence="15">Leaves</tissue>
    </source>
</reference>
<evidence type="ECO:0000256" key="11">
    <source>
        <dbReference type="ARBA" id="ARBA00023306"/>
    </source>
</evidence>
<keyword evidence="7" id="KW-0547">Nucleotide-binding</keyword>
<evidence type="ECO:0000313" key="16">
    <source>
        <dbReference type="Proteomes" id="UP001341840"/>
    </source>
</evidence>
<dbReference type="InterPro" id="IPR050108">
    <property type="entry name" value="CDK"/>
</dbReference>
<dbReference type="PROSITE" id="PS50011">
    <property type="entry name" value="PROTEIN_KINASE_DOM"/>
    <property type="match status" value="1"/>
</dbReference>
<dbReference type="Pfam" id="PF00069">
    <property type="entry name" value="Pkinase"/>
    <property type="match status" value="1"/>
</dbReference>
<keyword evidence="5" id="KW-0132">Cell division</keyword>
<evidence type="ECO:0000256" key="6">
    <source>
        <dbReference type="ARBA" id="ARBA00022679"/>
    </source>
</evidence>
<evidence type="ECO:0000256" key="8">
    <source>
        <dbReference type="ARBA" id="ARBA00022776"/>
    </source>
</evidence>